<evidence type="ECO:0000313" key="6">
    <source>
        <dbReference type="EMBL" id="KAJ8251927.1"/>
    </source>
</evidence>
<evidence type="ECO:0000256" key="4">
    <source>
        <dbReference type="SAM" id="Phobius"/>
    </source>
</evidence>
<keyword evidence="4" id="KW-1133">Transmembrane helix</keyword>
<comment type="caution">
    <text evidence="6">The sequence shown here is derived from an EMBL/GenBank/DDBJ whole genome shotgun (WGS) entry which is preliminary data.</text>
</comment>
<dbReference type="PROSITE" id="PS50287">
    <property type="entry name" value="SRCR_2"/>
    <property type="match status" value="1"/>
</dbReference>
<dbReference type="SUPFAM" id="SSF56487">
    <property type="entry name" value="SRCR-like"/>
    <property type="match status" value="1"/>
</dbReference>
<gene>
    <name evidence="6" type="ORF">COCON_G00212390</name>
</gene>
<dbReference type="PANTHER" id="PTHR48071">
    <property type="entry name" value="SRCR DOMAIN-CONTAINING PROTEIN"/>
    <property type="match status" value="1"/>
</dbReference>
<accession>A0A9Q1HLY3</accession>
<dbReference type="SMART" id="SM00202">
    <property type="entry name" value="SR"/>
    <property type="match status" value="1"/>
</dbReference>
<dbReference type="EMBL" id="JAFJMO010000017">
    <property type="protein sequence ID" value="KAJ8251927.1"/>
    <property type="molecule type" value="Genomic_DNA"/>
</dbReference>
<dbReference type="Proteomes" id="UP001152803">
    <property type="component" value="Unassembled WGS sequence"/>
</dbReference>
<sequence length="299" mass="31947">MHRAQSHSELRGAGVSTLLCGRVRLSALKMERCLLFLSLPSLLLLSTASREDGAHGNATFGTGNGALWLTEVNCRGTELHLWDCPHSVHSSCRSQNQAGVTCTAVTAPMPPTLPVSKSPVSESPVSESHGSKRDSLDAPSVYPIPAVMGALSFLLLVLLGVLLLQNRDLRRALSQWDHALLLEPIYEEIKYNLESGEMDSAPPVGSLSEDPPSGYEDVGDGKGHSLSGDLVMEDAAESYDDVITAVDAHPDSVAGELAEGDAPEYYDDVITTQQSPEAFSVASGMDYDDVGEEPPERAF</sequence>
<comment type="caution">
    <text evidence="2">Lacks conserved residue(s) required for the propagation of feature annotation.</text>
</comment>
<evidence type="ECO:0000256" key="3">
    <source>
        <dbReference type="SAM" id="MobiDB-lite"/>
    </source>
</evidence>
<reference evidence="6" key="1">
    <citation type="journal article" date="2023" name="Science">
        <title>Genome structures resolve the early diversification of teleost fishes.</title>
        <authorList>
            <person name="Parey E."/>
            <person name="Louis A."/>
            <person name="Montfort J."/>
            <person name="Bouchez O."/>
            <person name="Roques C."/>
            <person name="Iampietro C."/>
            <person name="Lluch J."/>
            <person name="Castinel A."/>
            <person name="Donnadieu C."/>
            <person name="Desvignes T."/>
            <person name="Floi Bucao C."/>
            <person name="Jouanno E."/>
            <person name="Wen M."/>
            <person name="Mejri S."/>
            <person name="Dirks R."/>
            <person name="Jansen H."/>
            <person name="Henkel C."/>
            <person name="Chen W.J."/>
            <person name="Zahm M."/>
            <person name="Cabau C."/>
            <person name="Klopp C."/>
            <person name="Thompson A.W."/>
            <person name="Robinson-Rechavi M."/>
            <person name="Braasch I."/>
            <person name="Lecointre G."/>
            <person name="Bobe J."/>
            <person name="Postlethwait J.H."/>
            <person name="Berthelot C."/>
            <person name="Roest Crollius H."/>
            <person name="Guiguen Y."/>
        </authorList>
    </citation>
    <scope>NUCLEOTIDE SEQUENCE</scope>
    <source>
        <strain evidence="6">Concon-B</strain>
    </source>
</reference>
<dbReference type="GO" id="GO:0031638">
    <property type="term" value="P:zymogen activation"/>
    <property type="evidence" value="ECO:0007669"/>
    <property type="project" value="TreeGrafter"/>
</dbReference>
<evidence type="ECO:0000259" key="5">
    <source>
        <dbReference type="PROSITE" id="PS50287"/>
    </source>
</evidence>
<keyword evidence="4" id="KW-0472">Membrane</keyword>
<feature type="domain" description="SRCR" evidence="5">
    <location>
        <begin position="54"/>
        <end position="103"/>
    </location>
</feature>
<protein>
    <recommendedName>
        <fullName evidence="5">SRCR domain-containing protein</fullName>
    </recommendedName>
</protein>
<keyword evidence="7" id="KW-1185">Reference proteome</keyword>
<feature type="compositionally biased region" description="Low complexity" evidence="3">
    <location>
        <begin position="114"/>
        <end position="128"/>
    </location>
</feature>
<feature type="transmembrane region" description="Helical" evidence="4">
    <location>
        <begin position="142"/>
        <end position="164"/>
    </location>
</feature>
<feature type="region of interest" description="Disordered" evidence="3">
    <location>
        <begin position="197"/>
        <end position="225"/>
    </location>
</feature>
<dbReference type="Pfam" id="PF00530">
    <property type="entry name" value="SRCR"/>
    <property type="match status" value="1"/>
</dbReference>
<proteinExistence type="predicted"/>
<dbReference type="PANTHER" id="PTHR48071:SF27">
    <property type="entry name" value="SCAVENGER RECEPTOR CYSTEINE-RICH TYPE 1 PROTEIN M130-LIKE"/>
    <property type="match status" value="1"/>
</dbReference>
<evidence type="ECO:0000313" key="7">
    <source>
        <dbReference type="Proteomes" id="UP001152803"/>
    </source>
</evidence>
<dbReference type="AlphaFoldDB" id="A0A9Q1HLY3"/>
<evidence type="ECO:0000256" key="2">
    <source>
        <dbReference type="PROSITE-ProRule" id="PRU00196"/>
    </source>
</evidence>
<dbReference type="GO" id="GO:0004252">
    <property type="term" value="F:serine-type endopeptidase activity"/>
    <property type="evidence" value="ECO:0007669"/>
    <property type="project" value="TreeGrafter"/>
</dbReference>
<keyword evidence="1 2" id="KW-1015">Disulfide bond</keyword>
<dbReference type="InterPro" id="IPR001190">
    <property type="entry name" value="SRCR"/>
</dbReference>
<dbReference type="OrthoDB" id="536948at2759"/>
<name>A0A9Q1HLY3_CONCO</name>
<evidence type="ECO:0000256" key="1">
    <source>
        <dbReference type="ARBA" id="ARBA00023157"/>
    </source>
</evidence>
<dbReference type="GO" id="GO:0005886">
    <property type="term" value="C:plasma membrane"/>
    <property type="evidence" value="ECO:0007669"/>
    <property type="project" value="TreeGrafter"/>
</dbReference>
<feature type="disulfide bond" evidence="2">
    <location>
        <begin position="74"/>
        <end position="84"/>
    </location>
</feature>
<dbReference type="Gene3D" id="3.10.250.10">
    <property type="entry name" value="SRCR-like domain"/>
    <property type="match status" value="1"/>
</dbReference>
<keyword evidence="4" id="KW-0812">Transmembrane</keyword>
<feature type="region of interest" description="Disordered" evidence="3">
    <location>
        <begin position="111"/>
        <end position="136"/>
    </location>
</feature>
<organism evidence="6 7">
    <name type="scientific">Conger conger</name>
    <name type="common">Conger eel</name>
    <name type="synonym">Muraena conger</name>
    <dbReference type="NCBI Taxonomy" id="82655"/>
    <lineage>
        <taxon>Eukaryota</taxon>
        <taxon>Metazoa</taxon>
        <taxon>Chordata</taxon>
        <taxon>Craniata</taxon>
        <taxon>Vertebrata</taxon>
        <taxon>Euteleostomi</taxon>
        <taxon>Actinopterygii</taxon>
        <taxon>Neopterygii</taxon>
        <taxon>Teleostei</taxon>
        <taxon>Anguilliformes</taxon>
        <taxon>Congridae</taxon>
        <taxon>Conger</taxon>
    </lineage>
</organism>
<dbReference type="InterPro" id="IPR036772">
    <property type="entry name" value="SRCR-like_dom_sf"/>
</dbReference>